<feature type="compositionally biased region" description="Basic and acidic residues" evidence="1">
    <location>
        <begin position="38"/>
        <end position="50"/>
    </location>
</feature>
<accession>A0A154NXW9</accession>
<evidence type="ECO:0000313" key="2">
    <source>
        <dbReference type="EMBL" id="KZC04402.1"/>
    </source>
</evidence>
<feature type="region of interest" description="Disordered" evidence="1">
    <location>
        <begin position="18"/>
        <end position="50"/>
    </location>
</feature>
<protein>
    <submittedName>
        <fullName evidence="2">Uncharacterized protein</fullName>
    </submittedName>
</protein>
<evidence type="ECO:0000256" key="1">
    <source>
        <dbReference type="SAM" id="MobiDB-lite"/>
    </source>
</evidence>
<dbReference type="Proteomes" id="UP000076502">
    <property type="component" value="Unassembled WGS sequence"/>
</dbReference>
<evidence type="ECO:0000313" key="3">
    <source>
        <dbReference type="Proteomes" id="UP000076502"/>
    </source>
</evidence>
<proteinExistence type="predicted"/>
<sequence>MVHVTRYTIPDTYNIPVCTDTGGREPENNERNNVVGGETRKREKVDEGNT</sequence>
<dbReference type="EMBL" id="KQ434778">
    <property type="protein sequence ID" value="KZC04402.1"/>
    <property type="molecule type" value="Genomic_DNA"/>
</dbReference>
<dbReference type="AlphaFoldDB" id="A0A154NXW9"/>
<name>A0A154NXW9_DUFNO</name>
<organism evidence="2 3">
    <name type="scientific">Dufourea novaeangliae</name>
    <name type="common">Sweat bee</name>
    <dbReference type="NCBI Taxonomy" id="178035"/>
    <lineage>
        <taxon>Eukaryota</taxon>
        <taxon>Metazoa</taxon>
        <taxon>Ecdysozoa</taxon>
        <taxon>Arthropoda</taxon>
        <taxon>Hexapoda</taxon>
        <taxon>Insecta</taxon>
        <taxon>Pterygota</taxon>
        <taxon>Neoptera</taxon>
        <taxon>Endopterygota</taxon>
        <taxon>Hymenoptera</taxon>
        <taxon>Apocrita</taxon>
        <taxon>Aculeata</taxon>
        <taxon>Apoidea</taxon>
        <taxon>Anthophila</taxon>
        <taxon>Halictidae</taxon>
        <taxon>Rophitinae</taxon>
        <taxon>Dufourea</taxon>
    </lineage>
</organism>
<keyword evidence="3" id="KW-1185">Reference proteome</keyword>
<reference evidence="2 3" key="1">
    <citation type="submission" date="2015-07" db="EMBL/GenBank/DDBJ databases">
        <title>The genome of Dufourea novaeangliae.</title>
        <authorList>
            <person name="Pan H."/>
            <person name="Kapheim K."/>
        </authorList>
    </citation>
    <scope>NUCLEOTIDE SEQUENCE [LARGE SCALE GENOMIC DNA]</scope>
    <source>
        <strain evidence="2">0120121106</strain>
        <tissue evidence="2">Whole body</tissue>
    </source>
</reference>
<gene>
    <name evidence="2" type="ORF">WN55_02764</name>
</gene>